<proteinExistence type="predicted"/>
<dbReference type="InterPro" id="IPR036291">
    <property type="entry name" value="NAD(P)-bd_dom_sf"/>
</dbReference>
<dbReference type="InterPro" id="IPR023401">
    <property type="entry name" value="ODC_N"/>
</dbReference>
<name>A0A136PX28_9ACTN</name>
<dbReference type="Gene3D" id="3.40.50.720">
    <property type="entry name" value="NAD(P)-binding Rossmann-like Domain"/>
    <property type="match status" value="1"/>
</dbReference>
<dbReference type="Proteomes" id="UP000070620">
    <property type="component" value="Unassembled WGS sequence"/>
</dbReference>
<accession>A0A136PX28</accession>
<keyword evidence="2" id="KW-1185">Reference proteome</keyword>
<reference evidence="1 2" key="1">
    <citation type="submission" date="2016-01" db="EMBL/GenBank/DDBJ databases">
        <title>Whole genome sequence and analysis of Micromonospora rosaria DSM 803, which can produce antibacterial substance rosamicin.</title>
        <authorList>
            <person name="Yang H."/>
            <person name="He X."/>
            <person name="Zhu D."/>
        </authorList>
    </citation>
    <scope>NUCLEOTIDE SEQUENCE [LARGE SCALE GENOMIC DNA]</scope>
    <source>
        <strain evidence="1 2">DSM 803</strain>
    </source>
</reference>
<evidence type="ECO:0000313" key="2">
    <source>
        <dbReference type="Proteomes" id="UP000070620"/>
    </source>
</evidence>
<dbReference type="Gene3D" id="3.30.1780.10">
    <property type="entry name" value="ornithine cyclodeaminase, domain 1"/>
    <property type="match status" value="1"/>
</dbReference>
<comment type="caution">
    <text evidence="1">The sequence shown here is derived from an EMBL/GenBank/DDBJ whole genome shotgun (WGS) entry which is preliminary data.</text>
</comment>
<protein>
    <submittedName>
        <fullName evidence="1">Uncharacterized protein</fullName>
    </submittedName>
</protein>
<evidence type="ECO:0000313" key="1">
    <source>
        <dbReference type="EMBL" id="KXK63021.1"/>
    </source>
</evidence>
<dbReference type="AlphaFoldDB" id="A0A136PX28"/>
<organism evidence="1 2">
    <name type="scientific">Micromonospora rosaria</name>
    <dbReference type="NCBI Taxonomy" id="47874"/>
    <lineage>
        <taxon>Bacteria</taxon>
        <taxon>Bacillati</taxon>
        <taxon>Actinomycetota</taxon>
        <taxon>Actinomycetes</taxon>
        <taxon>Micromonosporales</taxon>
        <taxon>Micromonosporaceae</taxon>
        <taxon>Micromonospora</taxon>
    </lineage>
</organism>
<sequence length="260" mass="27060">MDPVDLLAERLMTGGTSPLSVDIWDRLGCPPPAGPHRADQAIRHAAILAALAARHLLGPEVVTASVIGPRRAVQLHTLIFARYVSWVSLVSVFLTDGAAAPQPAAAEPTAPAGPFLDPGTVDELDLAGITLTRAATPAESAFGANLVVVIGPTESTGGEQRPAPPLHLARGALLVNASGRDLPPALAAQVNTVFVDDLSLVEPAAAHGLARPAYARSHPQPRYRLVGDLRQVVLGERAGRTDPEQVLLVELLSSALPAPR</sequence>
<gene>
    <name evidence="1" type="ORF">AWW66_05090</name>
</gene>
<dbReference type="SUPFAM" id="SSF51735">
    <property type="entry name" value="NAD(P)-binding Rossmann-fold domains"/>
    <property type="match status" value="1"/>
</dbReference>
<dbReference type="EMBL" id="LRQV01000010">
    <property type="protein sequence ID" value="KXK63021.1"/>
    <property type="molecule type" value="Genomic_DNA"/>
</dbReference>